<evidence type="ECO:0000256" key="10">
    <source>
        <dbReference type="ARBA" id="ARBA00023004"/>
    </source>
</evidence>
<dbReference type="InterPro" id="IPR036396">
    <property type="entry name" value="Cyt_P450_sf"/>
</dbReference>
<keyword evidence="16" id="KW-1185">Reference proteome</keyword>
<comment type="pathway">
    <text evidence="3">Secondary metabolite biosynthesis.</text>
</comment>
<evidence type="ECO:0000256" key="4">
    <source>
        <dbReference type="ARBA" id="ARBA00010617"/>
    </source>
</evidence>
<gene>
    <name evidence="15" type="ORF">DAEQUDRAFT_738069</name>
</gene>
<accession>A0A165QER1</accession>
<dbReference type="STRING" id="1314783.A0A165QER1"/>
<dbReference type="GO" id="GO:0005506">
    <property type="term" value="F:iron ion binding"/>
    <property type="evidence" value="ECO:0007669"/>
    <property type="project" value="InterPro"/>
</dbReference>
<evidence type="ECO:0000313" key="16">
    <source>
        <dbReference type="Proteomes" id="UP000076727"/>
    </source>
</evidence>
<keyword evidence="10" id="KW-0408">Iron</keyword>
<evidence type="ECO:0000256" key="5">
    <source>
        <dbReference type="ARBA" id="ARBA00022617"/>
    </source>
</evidence>
<evidence type="ECO:0000256" key="7">
    <source>
        <dbReference type="ARBA" id="ARBA00022723"/>
    </source>
</evidence>
<keyword evidence="7" id="KW-0479">Metal-binding</keyword>
<dbReference type="GO" id="GO:0016705">
    <property type="term" value="F:oxidoreductase activity, acting on paired donors, with incorporation or reduction of molecular oxygen"/>
    <property type="evidence" value="ECO:0007669"/>
    <property type="project" value="InterPro"/>
</dbReference>
<comment type="cofactor">
    <cofactor evidence="1">
        <name>heme</name>
        <dbReference type="ChEBI" id="CHEBI:30413"/>
    </cofactor>
</comment>
<comment type="subcellular location">
    <subcellularLocation>
        <location evidence="2">Membrane</location>
    </subcellularLocation>
</comment>
<keyword evidence="8 13" id="KW-1133">Transmembrane helix</keyword>
<dbReference type="Gene3D" id="1.10.630.10">
    <property type="entry name" value="Cytochrome P450"/>
    <property type="match status" value="1"/>
</dbReference>
<keyword evidence="5" id="KW-0349">Heme</keyword>
<dbReference type="Proteomes" id="UP000076727">
    <property type="component" value="Unassembled WGS sequence"/>
</dbReference>
<feature type="transmembrane region" description="Helical" evidence="13">
    <location>
        <begin position="76"/>
        <end position="100"/>
    </location>
</feature>
<feature type="signal peptide" evidence="14">
    <location>
        <begin position="1"/>
        <end position="31"/>
    </location>
</feature>
<evidence type="ECO:0000256" key="8">
    <source>
        <dbReference type="ARBA" id="ARBA00022989"/>
    </source>
</evidence>
<sequence>MCEEGSTCLVRPEMTQLLVLCLWIMMNRVSTTTQDTASYMVGTHAVRGSTARHVAHRSPSESQCSSSYAPPGRNMLFSMLTVFPALALLFLTTIAILYTVRLLCLQTAKDTCLPPGSKRIPIIEDLHQLPPIDQHIIFMEWAMQYELLGAGPLTLECNRYTAAIVFEISYGRTVTSLDDSFLAVMEDGMRRCLTGSGIMSALVEFFPSYFLVEYAPAWLPGTHWKYSVKVTRKAVAALEDVPFHAVKTDVCSSRGTLKYKDERDIKGAAGTLYIAETDTSLTSMITFVVVMVQHPEILKKAQYEMNRVVGAVPRQAEEDVYRGYYIPKGSTIVTNLWLVQVRNRRYFDILTHIQTRTSSSRLLDMSGDVKFDFKDPKKIVFGSGRRCGYISIQATVPYAECGTKYASGGTSPMATYGLRRQAWDESNEEITSMPKFLSGNVIDEAPFMRSEPFVCEIHPRSEDSLRLILDSDEEL</sequence>
<keyword evidence="12 13" id="KW-0472">Membrane</keyword>
<evidence type="ECO:0000256" key="3">
    <source>
        <dbReference type="ARBA" id="ARBA00005179"/>
    </source>
</evidence>
<feature type="chain" id="PRO_5007864915" evidence="14">
    <location>
        <begin position="32"/>
        <end position="475"/>
    </location>
</feature>
<dbReference type="AlphaFoldDB" id="A0A165QER1"/>
<keyword evidence="14" id="KW-0732">Signal</keyword>
<evidence type="ECO:0000256" key="2">
    <source>
        <dbReference type="ARBA" id="ARBA00004370"/>
    </source>
</evidence>
<evidence type="ECO:0000256" key="11">
    <source>
        <dbReference type="ARBA" id="ARBA00023033"/>
    </source>
</evidence>
<keyword evidence="6 13" id="KW-0812">Transmembrane</keyword>
<keyword evidence="11" id="KW-0503">Monooxygenase</keyword>
<evidence type="ECO:0000256" key="9">
    <source>
        <dbReference type="ARBA" id="ARBA00023002"/>
    </source>
</evidence>
<dbReference type="InterPro" id="IPR002401">
    <property type="entry name" value="Cyt_P450_E_grp-I"/>
</dbReference>
<dbReference type="GO" id="GO:0016020">
    <property type="term" value="C:membrane"/>
    <property type="evidence" value="ECO:0007669"/>
    <property type="project" value="UniProtKB-SubCell"/>
</dbReference>
<evidence type="ECO:0000256" key="14">
    <source>
        <dbReference type="SAM" id="SignalP"/>
    </source>
</evidence>
<protein>
    <submittedName>
        <fullName evidence="15">Cytochrome P450</fullName>
    </submittedName>
</protein>
<dbReference type="EMBL" id="KV429058">
    <property type="protein sequence ID" value="KZT69364.1"/>
    <property type="molecule type" value="Genomic_DNA"/>
</dbReference>
<evidence type="ECO:0000256" key="12">
    <source>
        <dbReference type="ARBA" id="ARBA00023136"/>
    </source>
</evidence>
<dbReference type="GO" id="GO:0020037">
    <property type="term" value="F:heme binding"/>
    <property type="evidence" value="ECO:0007669"/>
    <property type="project" value="InterPro"/>
</dbReference>
<dbReference type="InterPro" id="IPR050364">
    <property type="entry name" value="Cytochrome_P450_fung"/>
</dbReference>
<dbReference type="SUPFAM" id="SSF48264">
    <property type="entry name" value="Cytochrome P450"/>
    <property type="match status" value="1"/>
</dbReference>
<dbReference type="GO" id="GO:0004497">
    <property type="term" value="F:monooxygenase activity"/>
    <property type="evidence" value="ECO:0007669"/>
    <property type="project" value="UniProtKB-KW"/>
</dbReference>
<dbReference type="PANTHER" id="PTHR46300:SF2">
    <property type="entry name" value="CYTOCHROME P450 MONOOXYGENASE ALNH-RELATED"/>
    <property type="match status" value="1"/>
</dbReference>
<comment type="similarity">
    <text evidence="4">Belongs to the cytochrome P450 family.</text>
</comment>
<evidence type="ECO:0000256" key="6">
    <source>
        <dbReference type="ARBA" id="ARBA00022692"/>
    </source>
</evidence>
<dbReference type="PRINTS" id="PR00463">
    <property type="entry name" value="EP450I"/>
</dbReference>
<evidence type="ECO:0000256" key="1">
    <source>
        <dbReference type="ARBA" id="ARBA00001971"/>
    </source>
</evidence>
<dbReference type="OrthoDB" id="2789670at2759"/>
<reference evidence="15 16" key="1">
    <citation type="journal article" date="2016" name="Mol. Biol. Evol.">
        <title>Comparative Genomics of Early-Diverging Mushroom-Forming Fungi Provides Insights into the Origins of Lignocellulose Decay Capabilities.</title>
        <authorList>
            <person name="Nagy L.G."/>
            <person name="Riley R."/>
            <person name="Tritt A."/>
            <person name="Adam C."/>
            <person name="Daum C."/>
            <person name="Floudas D."/>
            <person name="Sun H."/>
            <person name="Yadav J.S."/>
            <person name="Pangilinan J."/>
            <person name="Larsson K.H."/>
            <person name="Matsuura K."/>
            <person name="Barry K."/>
            <person name="Labutti K."/>
            <person name="Kuo R."/>
            <person name="Ohm R.A."/>
            <person name="Bhattacharya S.S."/>
            <person name="Shirouzu T."/>
            <person name="Yoshinaga Y."/>
            <person name="Martin F.M."/>
            <person name="Grigoriev I.V."/>
            <person name="Hibbett D.S."/>
        </authorList>
    </citation>
    <scope>NUCLEOTIDE SEQUENCE [LARGE SCALE GENOMIC DNA]</scope>
    <source>
        <strain evidence="15 16">L-15889</strain>
    </source>
</reference>
<keyword evidence="9" id="KW-0560">Oxidoreductase</keyword>
<dbReference type="PANTHER" id="PTHR46300">
    <property type="entry name" value="P450, PUTATIVE (EUROFUNG)-RELATED-RELATED"/>
    <property type="match status" value="1"/>
</dbReference>
<proteinExistence type="inferred from homology"/>
<name>A0A165QER1_9APHY</name>
<evidence type="ECO:0000313" key="15">
    <source>
        <dbReference type="EMBL" id="KZT69364.1"/>
    </source>
</evidence>
<organism evidence="15 16">
    <name type="scientific">Daedalea quercina L-15889</name>
    <dbReference type="NCBI Taxonomy" id="1314783"/>
    <lineage>
        <taxon>Eukaryota</taxon>
        <taxon>Fungi</taxon>
        <taxon>Dikarya</taxon>
        <taxon>Basidiomycota</taxon>
        <taxon>Agaricomycotina</taxon>
        <taxon>Agaricomycetes</taxon>
        <taxon>Polyporales</taxon>
        <taxon>Fomitopsis</taxon>
    </lineage>
</organism>
<evidence type="ECO:0000256" key="13">
    <source>
        <dbReference type="SAM" id="Phobius"/>
    </source>
</evidence>